<sequence length="323" mass="35797">MADLFRATEKQYRARGNDHKNARQRRRDALLQNDRVDYSNVMDVHVIDANLPANASRIRQLPVSSSTNYSILDPSAAQLYEIDGLDGLQVITNAMPVATQVAWAFRAVRDYSQQPYNNVTNLSGDRGATQSLWTDAWHEATRGSMKEFHALRWANIGAHYDWTAREYVDDPLIPALPAELKQLVHEVYAMTGLTDGKMAESAIVNFYPAGTCMGGHLDNAEEDMMTPIVSLSLGTQCIYLQGGLTKSDAPTALWLRSGDIIVMGGKSRRCFHGVPLVTSELPTAFADCTQDLKTHFSDAEVDAFAAYMAHARVNINLRRVGSM</sequence>
<dbReference type="SUPFAM" id="SSF51197">
    <property type="entry name" value="Clavaminate synthase-like"/>
    <property type="match status" value="1"/>
</dbReference>
<dbReference type="InterPro" id="IPR027450">
    <property type="entry name" value="AlkB-like"/>
</dbReference>
<name>A0A1V9ZA89_ACHHY</name>
<dbReference type="Proteomes" id="UP000243579">
    <property type="component" value="Unassembled WGS sequence"/>
</dbReference>
<keyword evidence="8" id="KW-1185">Reference proteome</keyword>
<dbReference type="Pfam" id="PF13532">
    <property type="entry name" value="2OG-FeII_Oxy_2"/>
    <property type="match status" value="1"/>
</dbReference>
<dbReference type="GO" id="GO:0035515">
    <property type="term" value="F:oxidative RNA demethylase activity"/>
    <property type="evidence" value="ECO:0007669"/>
    <property type="project" value="TreeGrafter"/>
</dbReference>
<evidence type="ECO:0000256" key="2">
    <source>
        <dbReference type="ARBA" id="ARBA00022964"/>
    </source>
</evidence>
<evidence type="ECO:0000256" key="5">
    <source>
        <dbReference type="PIRSR" id="PIRSR604574-2"/>
    </source>
</evidence>
<dbReference type="InterPro" id="IPR005123">
    <property type="entry name" value="Oxoglu/Fe-dep_dioxygenase_dom"/>
</dbReference>
<dbReference type="PANTHER" id="PTHR16557:SF2">
    <property type="entry name" value="NUCLEIC ACID DIOXYGENASE ALKBH1"/>
    <property type="match status" value="1"/>
</dbReference>
<protein>
    <submittedName>
        <fullName evidence="7">Alkylated DNA repair protein alkB-like protein</fullName>
    </submittedName>
</protein>
<dbReference type="PANTHER" id="PTHR16557">
    <property type="entry name" value="ALKYLATED DNA REPAIR PROTEIN ALKB-RELATED"/>
    <property type="match status" value="1"/>
</dbReference>
<organism evidence="7 8">
    <name type="scientific">Achlya hypogyna</name>
    <name type="common">Oomycete</name>
    <name type="synonym">Protoachlya hypogyna</name>
    <dbReference type="NCBI Taxonomy" id="1202772"/>
    <lineage>
        <taxon>Eukaryota</taxon>
        <taxon>Sar</taxon>
        <taxon>Stramenopiles</taxon>
        <taxon>Oomycota</taxon>
        <taxon>Saprolegniomycetes</taxon>
        <taxon>Saprolegniales</taxon>
        <taxon>Achlyaceae</taxon>
        <taxon>Achlya</taxon>
    </lineage>
</organism>
<evidence type="ECO:0000259" key="6">
    <source>
        <dbReference type="PROSITE" id="PS51471"/>
    </source>
</evidence>
<dbReference type="Gene3D" id="2.60.120.590">
    <property type="entry name" value="Alpha-ketoglutarate-dependent dioxygenase AlkB-like"/>
    <property type="match status" value="1"/>
</dbReference>
<evidence type="ECO:0000256" key="4">
    <source>
        <dbReference type="ARBA" id="ARBA00023004"/>
    </source>
</evidence>
<keyword evidence="4 5" id="KW-0408">Iron</keyword>
<dbReference type="GO" id="GO:0008198">
    <property type="term" value="F:ferrous iron binding"/>
    <property type="evidence" value="ECO:0007669"/>
    <property type="project" value="TreeGrafter"/>
</dbReference>
<feature type="binding site" evidence="5">
    <location>
        <position position="216"/>
    </location>
    <ligand>
        <name>Fe cation</name>
        <dbReference type="ChEBI" id="CHEBI:24875"/>
        <note>catalytic</note>
    </ligand>
</feature>
<dbReference type="OrthoDB" id="6614653at2759"/>
<keyword evidence="2" id="KW-0223">Dioxygenase</keyword>
<dbReference type="GO" id="GO:0035513">
    <property type="term" value="P:oxidative RNA demethylation"/>
    <property type="evidence" value="ECO:0007669"/>
    <property type="project" value="TreeGrafter"/>
</dbReference>
<accession>A0A1V9ZA89</accession>
<dbReference type="GO" id="GO:0005737">
    <property type="term" value="C:cytoplasm"/>
    <property type="evidence" value="ECO:0007669"/>
    <property type="project" value="TreeGrafter"/>
</dbReference>
<comment type="caution">
    <text evidence="7">The sequence shown here is derived from an EMBL/GenBank/DDBJ whole genome shotgun (WGS) entry which is preliminary data.</text>
</comment>
<proteinExistence type="predicted"/>
<feature type="domain" description="Fe2OG dioxygenase" evidence="6">
    <location>
        <begin position="198"/>
        <end position="321"/>
    </location>
</feature>
<dbReference type="InterPro" id="IPR004574">
    <property type="entry name" value="Alkb"/>
</dbReference>
<comment type="cofactor">
    <cofactor evidence="5">
        <name>Fe(2+)</name>
        <dbReference type="ChEBI" id="CHEBI:29033"/>
    </cofactor>
    <text evidence="5">Binds 1 Fe(2+) ion per subunit.</text>
</comment>
<dbReference type="PROSITE" id="PS51471">
    <property type="entry name" value="FE2OG_OXY"/>
    <property type="match status" value="1"/>
</dbReference>
<feature type="binding site" evidence="5">
    <location>
        <position position="218"/>
    </location>
    <ligand>
        <name>Fe cation</name>
        <dbReference type="ChEBI" id="CHEBI:24875"/>
        <note>catalytic</note>
    </ligand>
</feature>
<dbReference type="EMBL" id="JNBR01000348">
    <property type="protein sequence ID" value="OQR94889.1"/>
    <property type="molecule type" value="Genomic_DNA"/>
</dbReference>
<dbReference type="GO" id="GO:0035516">
    <property type="term" value="F:broad specificity oxidative DNA demethylase activity"/>
    <property type="evidence" value="ECO:0007669"/>
    <property type="project" value="TreeGrafter"/>
</dbReference>
<evidence type="ECO:0000313" key="8">
    <source>
        <dbReference type="Proteomes" id="UP000243579"/>
    </source>
</evidence>
<keyword evidence="1 5" id="KW-0479">Metal-binding</keyword>
<dbReference type="AlphaFoldDB" id="A0A1V9ZA89"/>
<evidence type="ECO:0000313" key="7">
    <source>
        <dbReference type="EMBL" id="OQR94889.1"/>
    </source>
</evidence>
<reference evidence="7 8" key="1">
    <citation type="journal article" date="2014" name="Genome Biol. Evol.">
        <title>The secreted proteins of Achlya hypogyna and Thraustotheca clavata identify the ancestral oomycete secretome and reveal gene acquisitions by horizontal gene transfer.</title>
        <authorList>
            <person name="Misner I."/>
            <person name="Blouin N."/>
            <person name="Leonard G."/>
            <person name="Richards T.A."/>
            <person name="Lane C.E."/>
        </authorList>
    </citation>
    <scope>NUCLEOTIDE SEQUENCE [LARGE SCALE GENOMIC DNA]</scope>
    <source>
        <strain evidence="7 8">ATCC 48635</strain>
    </source>
</reference>
<gene>
    <name evidence="7" type="ORF">ACHHYP_00836</name>
</gene>
<keyword evidence="3" id="KW-0560">Oxidoreductase</keyword>
<feature type="binding site" evidence="5">
    <location>
        <position position="272"/>
    </location>
    <ligand>
        <name>Fe cation</name>
        <dbReference type="ChEBI" id="CHEBI:24875"/>
        <note>catalytic</note>
    </ligand>
</feature>
<dbReference type="InterPro" id="IPR037151">
    <property type="entry name" value="AlkB-like_sf"/>
</dbReference>
<evidence type="ECO:0000256" key="3">
    <source>
        <dbReference type="ARBA" id="ARBA00023002"/>
    </source>
</evidence>
<evidence type="ECO:0000256" key="1">
    <source>
        <dbReference type="ARBA" id="ARBA00022723"/>
    </source>
</evidence>